<dbReference type="InterPro" id="IPR025287">
    <property type="entry name" value="WAK_GUB"/>
</dbReference>
<dbReference type="Proteomes" id="UP001642360">
    <property type="component" value="Unassembled WGS sequence"/>
</dbReference>
<dbReference type="GO" id="GO:0016020">
    <property type="term" value="C:membrane"/>
    <property type="evidence" value="ECO:0007669"/>
    <property type="project" value="UniProtKB-SubCell"/>
</dbReference>
<evidence type="ECO:0000256" key="1">
    <source>
        <dbReference type="ARBA" id="ARBA00004167"/>
    </source>
</evidence>
<dbReference type="Pfam" id="PF13947">
    <property type="entry name" value="GUB_WAK_bind"/>
    <property type="match status" value="1"/>
</dbReference>
<accession>A0ABC8TFP1</accession>
<keyword evidence="3" id="KW-0472">Membrane</keyword>
<feature type="domain" description="Wall-associated receptor kinase galacturonan-binding" evidence="5">
    <location>
        <begin position="32"/>
        <end position="97"/>
    </location>
</feature>
<keyword evidence="3" id="KW-0812">Transmembrane</keyword>
<evidence type="ECO:0000313" key="6">
    <source>
        <dbReference type="EMBL" id="CAK9166681.1"/>
    </source>
</evidence>
<keyword evidence="7" id="KW-1185">Reference proteome</keyword>
<gene>
    <name evidence="6" type="ORF">ILEXP_LOCUS35916</name>
</gene>
<dbReference type="AlphaFoldDB" id="A0ABC8TFP1"/>
<comment type="caution">
    <text evidence="6">The sequence shown here is derived from an EMBL/GenBank/DDBJ whole genome shotgun (WGS) entry which is preliminary data.</text>
</comment>
<protein>
    <recommendedName>
        <fullName evidence="5">Wall-associated receptor kinase galacturonan-binding domain-containing protein</fullName>
    </recommendedName>
</protein>
<comment type="subcellular location">
    <subcellularLocation>
        <location evidence="1">Membrane</location>
        <topology evidence="1">Single-pass membrane protein</topology>
    </subcellularLocation>
</comment>
<name>A0ABC8TFP1_9AQUA</name>
<feature type="signal peptide" evidence="4">
    <location>
        <begin position="1"/>
        <end position="26"/>
    </location>
</feature>
<feature type="transmembrane region" description="Helical" evidence="3">
    <location>
        <begin position="306"/>
        <end position="332"/>
    </location>
</feature>
<dbReference type="PANTHER" id="PTHR33138">
    <property type="entry name" value="OS01G0690200 PROTEIN"/>
    <property type="match status" value="1"/>
</dbReference>
<evidence type="ECO:0000256" key="4">
    <source>
        <dbReference type="SAM" id="SignalP"/>
    </source>
</evidence>
<keyword evidence="3" id="KW-1133">Transmembrane helix</keyword>
<reference evidence="6 7" key="1">
    <citation type="submission" date="2024-02" db="EMBL/GenBank/DDBJ databases">
        <authorList>
            <person name="Vignale AGUSTIN F."/>
            <person name="Sosa J E."/>
            <person name="Modenutti C."/>
        </authorList>
    </citation>
    <scope>NUCLEOTIDE SEQUENCE [LARGE SCALE GENOMIC DNA]</scope>
</reference>
<dbReference type="EMBL" id="CAUOFW020004658">
    <property type="protein sequence ID" value="CAK9166681.1"/>
    <property type="molecule type" value="Genomic_DNA"/>
</dbReference>
<feature type="chain" id="PRO_5044835928" description="Wall-associated receptor kinase galacturonan-binding domain-containing protein" evidence="4">
    <location>
        <begin position="27"/>
        <end position="339"/>
    </location>
</feature>
<sequence length="339" mass="39166">MLRENLIVVGLITVLVLIHFPQPCWCKQNHHCDHSFCGNIHNISFPFRLKDDPKYCGNPKYELACENNVTVLYLGSHKRKYLVQSINYPNFTIRLVDSAVQKIDNCSFLPQYPLTSYNFTDKDPYSTFNHIWDIRQFRQQINKPIIFLNCPYPVDSPLYLEIGQCINGVYTANSSFSSSSRIHSYVNVSGLRAVEVRERCNIELMVMTSWAFKDHNNISFSDIYDAIEYGFELSWFKTQCENCELGNCFLQDDNQKVCVRVGYCSFLGMAINTRVPLRLSFIVASMSLLFDAVPFRISTDCGTKEIFLAIFYYILLAIMFIVDILLAIMFIVGKPLHLF</sequence>
<organism evidence="6 7">
    <name type="scientific">Ilex paraguariensis</name>
    <name type="common">yerba mate</name>
    <dbReference type="NCBI Taxonomy" id="185542"/>
    <lineage>
        <taxon>Eukaryota</taxon>
        <taxon>Viridiplantae</taxon>
        <taxon>Streptophyta</taxon>
        <taxon>Embryophyta</taxon>
        <taxon>Tracheophyta</taxon>
        <taxon>Spermatophyta</taxon>
        <taxon>Magnoliopsida</taxon>
        <taxon>eudicotyledons</taxon>
        <taxon>Gunneridae</taxon>
        <taxon>Pentapetalae</taxon>
        <taxon>asterids</taxon>
        <taxon>campanulids</taxon>
        <taxon>Aquifoliales</taxon>
        <taxon>Aquifoliaceae</taxon>
        <taxon>Ilex</taxon>
    </lineage>
</organism>
<evidence type="ECO:0000256" key="2">
    <source>
        <dbReference type="ARBA" id="ARBA00022729"/>
    </source>
</evidence>
<keyword evidence="2 4" id="KW-0732">Signal</keyword>
<evidence type="ECO:0000313" key="7">
    <source>
        <dbReference type="Proteomes" id="UP001642360"/>
    </source>
</evidence>
<evidence type="ECO:0000259" key="5">
    <source>
        <dbReference type="Pfam" id="PF13947"/>
    </source>
</evidence>
<evidence type="ECO:0000256" key="3">
    <source>
        <dbReference type="SAM" id="Phobius"/>
    </source>
</evidence>
<proteinExistence type="predicted"/>
<dbReference type="PANTHER" id="PTHR33138:SF30">
    <property type="entry name" value="LEAF RUST 10 DISEASE-RESISTANCE LOCUS RECEPTOR-LIKE PROTEIN KINASE-LIKE 2.7"/>
    <property type="match status" value="1"/>
</dbReference>
<feature type="transmembrane region" description="Helical" evidence="3">
    <location>
        <begin position="275"/>
        <end position="294"/>
    </location>
</feature>